<dbReference type="KEGG" id="cmr:Cycma_2362"/>
<accession>G0J641</accession>
<dbReference type="InterPro" id="IPR036390">
    <property type="entry name" value="WH_DNA-bd_sf"/>
</dbReference>
<proteinExistence type="predicted"/>
<protein>
    <submittedName>
        <fullName evidence="1">Uncharacterized protein</fullName>
    </submittedName>
</protein>
<reference evidence="2" key="1">
    <citation type="submission" date="2011-07" db="EMBL/GenBank/DDBJ databases">
        <title>The complete genome of Cyclobacterium marinum DSM 745.</title>
        <authorList>
            <person name="Lucas S."/>
            <person name="Han J."/>
            <person name="Lapidus A."/>
            <person name="Bruce D."/>
            <person name="Goodwin L."/>
            <person name="Pitluck S."/>
            <person name="Peters L."/>
            <person name="Kyrpides N."/>
            <person name="Mavromatis K."/>
            <person name="Ivanova N."/>
            <person name="Ovchinnikova G."/>
            <person name="Chertkov O."/>
            <person name="Detter J.C."/>
            <person name="Tapia R."/>
            <person name="Han C."/>
            <person name="Land M."/>
            <person name="Hauser L."/>
            <person name="Markowitz V."/>
            <person name="Cheng J.-F."/>
            <person name="Hugenholtz P."/>
            <person name="Woyke T."/>
            <person name="Wu D."/>
            <person name="Tindall B."/>
            <person name="Schuetze A."/>
            <person name="Brambilla E."/>
            <person name="Klenk H.-P."/>
            <person name="Eisen J.A."/>
        </authorList>
    </citation>
    <scope>NUCLEOTIDE SEQUENCE [LARGE SCALE GENOMIC DNA]</scope>
    <source>
        <strain evidence="2">ATCC 25205 / DSM 745 / LMG 13164 / NCIMB 1802</strain>
    </source>
</reference>
<gene>
    <name evidence="1" type="ordered locus">Cycma_2362</name>
</gene>
<dbReference type="HOGENOM" id="CLU_1945191_0_0_10"/>
<evidence type="ECO:0000313" key="2">
    <source>
        <dbReference type="Proteomes" id="UP000001635"/>
    </source>
</evidence>
<evidence type="ECO:0000313" key="1">
    <source>
        <dbReference type="EMBL" id="AEL26104.1"/>
    </source>
</evidence>
<dbReference type="SUPFAM" id="SSF46785">
    <property type="entry name" value="Winged helix' DNA-binding domain"/>
    <property type="match status" value="1"/>
</dbReference>
<dbReference type="STRING" id="880070.Cycma_2362"/>
<sequence>MFMVLILNKVFCTIYISNMANVDLSQVEKGIKFFLTVNNSELKAGEKIVLITVIRLLDEKHVISKNEVCKNNSAKRDTTYSLLRSLEFKGYLKAVRNNQYYALSFISLTQKGLLFSSRLKNFIIKNKSN</sequence>
<dbReference type="AlphaFoldDB" id="G0J641"/>
<keyword evidence="2" id="KW-1185">Reference proteome</keyword>
<dbReference type="Proteomes" id="UP000001635">
    <property type="component" value="Chromosome"/>
</dbReference>
<dbReference type="EMBL" id="CP002955">
    <property type="protein sequence ID" value="AEL26104.1"/>
    <property type="molecule type" value="Genomic_DNA"/>
</dbReference>
<organism evidence="1 2">
    <name type="scientific">Cyclobacterium marinum (strain ATCC 25205 / DSM 745 / LMG 13164 / NCIMB 1802)</name>
    <name type="common">Flectobacillus marinus</name>
    <dbReference type="NCBI Taxonomy" id="880070"/>
    <lineage>
        <taxon>Bacteria</taxon>
        <taxon>Pseudomonadati</taxon>
        <taxon>Bacteroidota</taxon>
        <taxon>Cytophagia</taxon>
        <taxon>Cytophagales</taxon>
        <taxon>Cyclobacteriaceae</taxon>
        <taxon>Cyclobacterium</taxon>
    </lineage>
</organism>
<name>G0J641_CYCMS</name>